<name>Q89U42_BRADU</name>
<proteinExistence type="predicted"/>
<dbReference type="PANTHER" id="PTHR33678">
    <property type="entry name" value="BLL1576 PROTEIN"/>
    <property type="match status" value="1"/>
</dbReference>
<keyword evidence="3" id="KW-1185">Reference proteome</keyword>
<dbReference type="EMBL" id="BA000040">
    <property type="protein sequence ID" value="BAC46842.1"/>
    <property type="molecule type" value="Genomic_DNA"/>
</dbReference>
<dbReference type="KEGG" id="bja:bll1577"/>
<gene>
    <name evidence="2" type="ordered locus">bll1577</name>
</gene>
<dbReference type="Proteomes" id="UP000002526">
    <property type="component" value="Chromosome"/>
</dbReference>
<dbReference type="PANTHER" id="PTHR33678:SF1">
    <property type="entry name" value="BLL1576 PROTEIN"/>
    <property type="match status" value="1"/>
</dbReference>
<evidence type="ECO:0000259" key="1">
    <source>
        <dbReference type="Pfam" id="PF03050"/>
    </source>
</evidence>
<sequence>MLGTAVGACEQRIFPIEGDRTDRAFDGILVEFDTAIIDEARQSLPTDWVGHAAWHLRPLHERLLVTLRQRSKLFADETTVPVLDPGRGRTKTGQLWTYAVDDRPWGGRRSAMRRLCLRP</sequence>
<evidence type="ECO:0000313" key="2">
    <source>
        <dbReference type="EMBL" id="BAC46842.1"/>
    </source>
</evidence>
<accession>Q89U42</accession>
<organism evidence="2 3">
    <name type="scientific">Bradyrhizobium diazoefficiens (strain JCM 10833 / BCRC 13528 / IAM 13628 / NBRC 14792 / USDA 110)</name>
    <dbReference type="NCBI Taxonomy" id="224911"/>
    <lineage>
        <taxon>Bacteria</taxon>
        <taxon>Pseudomonadati</taxon>
        <taxon>Pseudomonadota</taxon>
        <taxon>Alphaproteobacteria</taxon>
        <taxon>Hyphomicrobiales</taxon>
        <taxon>Nitrobacteraceae</taxon>
        <taxon>Bradyrhizobium</taxon>
    </lineage>
</organism>
<protein>
    <submittedName>
        <fullName evidence="2">Bll1577 protein</fullName>
    </submittedName>
</protein>
<dbReference type="InterPro" id="IPR052344">
    <property type="entry name" value="Transposase-related"/>
</dbReference>
<dbReference type="HOGENOM" id="CLU_2056848_0_0_5"/>
<dbReference type="OrthoDB" id="9800877at2"/>
<dbReference type="PhylomeDB" id="Q89U42"/>
<feature type="domain" description="Transposase IS66 central" evidence="1">
    <location>
        <begin position="46"/>
        <end position="104"/>
    </location>
</feature>
<dbReference type="AlphaFoldDB" id="Q89U42"/>
<dbReference type="InParanoid" id="Q89U42"/>
<dbReference type="Pfam" id="PF03050">
    <property type="entry name" value="DDE_Tnp_IS66"/>
    <property type="match status" value="1"/>
</dbReference>
<evidence type="ECO:0000313" key="3">
    <source>
        <dbReference type="Proteomes" id="UP000002526"/>
    </source>
</evidence>
<dbReference type="InterPro" id="IPR004291">
    <property type="entry name" value="Transposase_IS66_central"/>
</dbReference>
<dbReference type="EnsemblBacteria" id="BAC46842">
    <property type="protein sequence ID" value="BAC46842"/>
    <property type="gene ID" value="BAC46842"/>
</dbReference>
<reference evidence="3" key="1">
    <citation type="journal article" date="2002" name="DNA Res.">
        <title>Complete genomic sequence of nitrogen-fixing symbiotic bacterium Bradyrhizobium japonicum USDA110.</title>
        <authorList>
            <person name="Kaneko T."/>
            <person name="Nakamura Y."/>
            <person name="Sato S."/>
            <person name="Minamisawa K."/>
            <person name="Uchiumi T."/>
            <person name="Sasamoto S."/>
            <person name="Watanabe A."/>
            <person name="Idesawa K."/>
            <person name="Iriguchi M."/>
            <person name="Kawashima K."/>
            <person name="Kohara M."/>
            <person name="Matsumoto M."/>
            <person name="Shimpo S."/>
            <person name="Tsuruoka H."/>
            <person name="Wada T."/>
            <person name="Yamada M."/>
            <person name="Tabata S."/>
        </authorList>
    </citation>
    <scope>NUCLEOTIDE SEQUENCE [LARGE SCALE GENOMIC DNA]</scope>
    <source>
        <strain evidence="3">JCM 10833 / BCRC 13528 / IAM 13628 / NBRC 14792 / USDA 110</strain>
    </source>
</reference>